<dbReference type="SUPFAM" id="SSF48230">
    <property type="entry name" value="Chondroitin AC/alginate lyase"/>
    <property type="match status" value="1"/>
</dbReference>
<evidence type="ECO:0000256" key="3">
    <source>
        <dbReference type="SAM" id="MobiDB-lite"/>
    </source>
</evidence>
<keyword evidence="2 5" id="KW-0456">Lyase</keyword>
<dbReference type="RefSeq" id="WP_344278527.1">
    <property type="nucleotide sequence ID" value="NZ_BAAAKV010000036.1"/>
</dbReference>
<dbReference type="InterPro" id="IPR008397">
    <property type="entry name" value="Alginate_lyase_dom"/>
</dbReference>
<evidence type="ECO:0000259" key="4">
    <source>
        <dbReference type="Pfam" id="PF05426"/>
    </source>
</evidence>
<accession>A0ABN1UXM1</accession>
<name>A0ABN1UXM1_9ACTN</name>
<organism evidence="5 6">
    <name type="scientific">Streptomyces hebeiensis</name>
    <dbReference type="NCBI Taxonomy" id="229486"/>
    <lineage>
        <taxon>Bacteria</taxon>
        <taxon>Bacillati</taxon>
        <taxon>Actinomycetota</taxon>
        <taxon>Actinomycetes</taxon>
        <taxon>Kitasatosporales</taxon>
        <taxon>Streptomycetaceae</taxon>
        <taxon>Streptomyces</taxon>
    </lineage>
</organism>
<dbReference type="Proteomes" id="UP001501371">
    <property type="component" value="Unassembled WGS sequence"/>
</dbReference>
<proteinExistence type="predicted"/>
<feature type="domain" description="Alginate lyase" evidence="4">
    <location>
        <begin position="111"/>
        <end position="396"/>
    </location>
</feature>
<evidence type="ECO:0000256" key="1">
    <source>
        <dbReference type="ARBA" id="ARBA00022729"/>
    </source>
</evidence>
<feature type="compositionally biased region" description="Basic and acidic residues" evidence="3">
    <location>
        <begin position="153"/>
        <end position="170"/>
    </location>
</feature>
<reference evidence="5 6" key="1">
    <citation type="journal article" date="2019" name="Int. J. Syst. Evol. Microbiol.">
        <title>The Global Catalogue of Microorganisms (GCM) 10K type strain sequencing project: providing services to taxonomists for standard genome sequencing and annotation.</title>
        <authorList>
            <consortium name="The Broad Institute Genomics Platform"/>
            <consortium name="The Broad Institute Genome Sequencing Center for Infectious Disease"/>
            <person name="Wu L."/>
            <person name="Ma J."/>
        </authorList>
    </citation>
    <scope>NUCLEOTIDE SEQUENCE [LARGE SCALE GENOMIC DNA]</scope>
    <source>
        <strain evidence="5 6">JCM 12696</strain>
    </source>
</reference>
<dbReference type="GO" id="GO:0016829">
    <property type="term" value="F:lyase activity"/>
    <property type="evidence" value="ECO:0007669"/>
    <property type="project" value="UniProtKB-KW"/>
</dbReference>
<protein>
    <submittedName>
        <fullName evidence="5">Alginate lyase family protein</fullName>
    </submittedName>
</protein>
<sequence>MSDISPRLRRRPLAALLTAVTVTLGGLAGPAVSPSTASAAPASAGTTAAATASATTGVTGVATPATVVIDGQRMRQARLALASGRPDPALRTALEALTARADSWLGRGPWTVTDKPAPAPSGDPHDYLSQAPYWWPSQPRTEDNPRGCPYVQRDGERNPEVDTGTDRPDLGKVVNSATTLSLAWYYTGRARYAREAAEILRTWFVAPATRMNPNLNHGQFIPCKYDGRAIGIIDFSQQYTSVLDALAVLDTGAPGWTRADRAGMRAWNEDFLDWLVDSPFGKEESAADNNHGTFMDMQVAALALATGDRRLARTTVLAARAKRIDAQIAADGSQPQELDRTRSWHYSTFDLVAYARLAAVGQHVGVNLWTYQGPEGQGLFKAVRYLLPAATGKSPWPHPELDFRRYAASDIVRAAADAGDRAARAAVPHLEAPPGGDLWPLRPAAEQLDSIAEQQPGATAGR</sequence>
<dbReference type="EMBL" id="BAAAKV010000036">
    <property type="protein sequence ID" value="GAA1179294.1"/>
    <property type="molecule type" value="Genomic_DNA"/>
</dbReference>
<dbReference type="Pfam" id="PF05426">
    <property type="entry name" value="Alginate_lyase"/>
    <property type="match status" value="1"/>
</dbReference>
<gene>
    <name evidence="5" type="ORF">GCM10009654_40690</name>
</gene>
<evidence type="ECO:0000256" key="2">
    <source>
        <dbReference type="ARBA" id="ARBA00023239"/>
    </source>
</evidence>
<dbReference type="InterPro" id="IPR008929">
    <property type="entry name" value="Chondroitin_lyas"/>
</dbReference>
<evidence type="ECO:0000313" key="5">
    <source>
        <dbReference type="EMBL" id="GAA1179294.1"/>
    </source>
</evidence>
<feature type="region of interest" description="Disordered" evidence="3">
    <location>
        <begin position="151"/>
        <end position="170"/>
    </location>
</feature>
<dbReference type="Gene3D" id="1.50.10.100">
    <property type="entry name" value="Chondroitin AC/alginate lyase"/>
    <property type="match status" value="1"/>
</dbReference>
<evidence type="ECO:0000313" key="6">
    <source>
        <dbReference type="Proteomes" id="UP001501371"/>
    </source>
</evidence>
<keyword evidence="6" id="KW-1185">Reference proteome</keyword>
<comment type="caution">
    <text evidence="5">The sequence shown here is derived from an EMBL/GenBank/DDBJ whole genome shotgun (WGS) entry which is preliminary data.</text>
</comment>
<keyword evidence="1" id="KW-0732">Signal</keyword>